<name>A0A6M4H6I6_9PROT</name>
<sequence length="329" mass="36203">MRLLVIGGTGSFTARVTELATQRGHEVMIVTRGRRAFAVPLTVRALVAERSELRSHATELAAFAPEAVVDSICFEPERADDLVALFPAVKRVVLVSTVDVYGEDVGGMPVTEERVPAPVTPYATQKLACERIVLAGLGARATVVRPEHILGRTYLTASLWGRSPYVVDRIRKGKPVPIIDGGRNLITPVYALDIAHWVLATLENPLADGEVFNVVGGETITLRAYYECIARTLGTELRLVAIPSQVFARHVPAPTQFSVHRPFSCGKAMGRLRHRAIGTPQSMLDETVRYMLERGLVKDCAEHPIDDQVVDLALRHEDEWGRLLHGRPQ</sequence>
<dbReference type="PANTHER" id="PTHR43245:SF13">
    <property type="entry name" value="UDP-D-APIOSE_UDP-D-XYLOSE SYNTHASE 2"/>
    <property type="match status" value="1"/>
</dbReference>
<evidence type="ECO:0000313" key="2">
    <source>
        <dbReference type="EMBL" id="QJR15249.1"/>
    </source>
</evidence>
<dbReference type="EMBL" id="CP053073">
    <property type="protein sequence ID" value="QJR15249.1"/>
    <property type="molecule type" value="Genomic_DNA"/>
</dbReference>
<organism evidence="2 3">
    <name type="scientific">Usitatibacter palustris</name>
    <dbReference type="NCBI Taxonomy" id="2732487"/>
    <lineage>
        <taxon>Bacteria</taxon>
        <taxon>Pseudomonadati</taxon>
        <taxon>Pseudomonadota</taxon>
        <taxon>Betaproteobacteria</taxon>
        <taxon>Nitrosomonadales</taxon>
        <taxon>Usitatibacteraceae</taxon>
        <taxon>Usitatibacter</taxon>
    </lineage>
</organism>
<dbReference type="SUPFAM" id="SSF51735">
    <property type="entry name" value="NAD(P)-binding Rossmann-fold domains"/>
    <property type="match status" value="1"/>
</dbReference>
<gene>
    <name evidence="2" type="ORF">DSM104440_02066</name>
</gene>
<reference evidence="2 3" key="1">
    <citation type="submission" date="2020-04" db="EMBL/GenBank/DDBJ databases">
        <title>Usitatibacter rugosus gen. nov., sp. nov. and Usitatibacter palustris sp. nov., novel members of Usitatibacteraceae fam. nov. within the order Nitrosomonadales isolated from soil.</title>
        <authorList>
            <person name="Huber K.J."/>
            <person name="Neumann-Schaal M."/>
            <person name="Geppert A."/>
            <person name="Luckner M."/>
            <person name="Wanner G."/>
            <person name="Overmann J."/>
        </authorList>
    </citation>
    <scope>NUCLEOTIDE SEQUENCE [LARGE SCALE GENOMIC DNA]</scope>
    <source>
        <strain evidence="2 3">Swamp67</strain>
    </source>
</reference>
<dbReference type="InterPro" id="IPR036291">
    <property type="entry name" value="NAD(P)-bd_dom_sf"/>
</dbReference>
<dbReference type="Gene3D" id="3.40.50.720">
    <property type="entry name" value="NAD(P)-binding Rossmann-like Domain"/>
    <property type="match status" value="1"/>
</dbReference>
<evidence type="ECO:0000259" key="1">
    <source>
        <dbReference type="Pfam" id="PF01370"/>
    </source>
</evidence>
<dbReference type="InterPro" id="IPR050177">
    <property type="entry name" value="Lipid_A_modif_metabolic_enz"/>
</dbReference>
<dbReference type="InParanoid" id="A0A6M4H6I6"/>
<dbReference type="InterPro" id="IPR001509">
    <property type="entry name" value="Epimerase_deHydtase"/>
</dbReference>
<keyword evidence="3" id="KW-1185">Reference proteome</keyword>
<dbReference type="AlphaFoldDB" id="A0A6M4H6I6"/>
<feature type="domain" description="NAD-dependent epimerase/dehydratase" evidence="1">
    <location>
        <begin position="88"/>
        <end position="214"/>
    </location>
</feature>
<protein>
    <recommendedName>
        <fullName evidence="1">NAD-dependent epimerase/dehydratase domain-containing protein</fullName>
    </recommendedName>
</protein>
<evidence type="ECO:0000313" key="3">
    <source>
        <dbReference type="Proteomes" id="UP000503096"/>
    </source>
</evidence>
<dbReference type="Pfam" id="PF01370">
    <property type="entry name" value="Epimerase"/>
    <property type="match status" value="1"/>
</dbReference>
<dbReference type="KEGG" id="upl:DSM104440_02066"/>
<dbReference type="Proteomes" id="UP000503096">
    <property type="component" value="Chromosome"/>
</dbReference>
<dbReference type="PANTHER" id="PTHR43245">
    <property type="entry name" value="BIFUNCTIONAL POLYMYXIN RESISTANCE PROTEIN ARNA"/>
    <property type="match status" value="1"/>
</dbReference>
<accession>A0A6M4H6I6</accession>
<dbReference type="RefSeq" id="WP_171162368.1">
    <property type="nucleotide sequence ID" value="NZ_CP053073.1"/>
</dbReference>
<proteinExistence type="predicted"/>